<reference evidence="10" key="1">
    <citation type="submission" date="2018-12" db="EMBL/GenBank/DDBJ databases">
        <title>Tengunoibacter tsumagoiensis gen. nov., sp. nov., Dictyobacter kobayashii sp. nov., D. alpinus sp. nov., and D. joshuensis sp. nov. and description of Dictyobacteraceae fam. nov. within the order Ktedonobacterales isolated from Tengu-no-mugimeshi.</title>
        <authorList>
            <person name="Wang C.M."/>
            <person name="Zheng Y."/>
            <person name="Sakai Y."/>
            <person name="Toyoda A."/>
            <person name="Minakuchi Y."/>
            <person name="Abe K."/>
            <person name="Yokota A."/>
            <person name="Yabe S."/>
        </authorList>
    </citation>
    <scope>NUCLEOTIDE SEQUENCE [LARGE SCALE GENOMIC DNA]</scope>
    <source>
        <strain evidence="10">S-27</strain>
    </source>
</reference>
<dbReference type="InterPro" id="IPR013154">
    <property type="entry name" value="ADH-like_N"/>
</dbReference>
<dbReference type="InterPro" id="IPR036291">
    <property type="entry name" value="NAD(P)-bd_dom_sf"/>
</dbReference>
<dbReference type="InterPro" id="IPR011032">
    <property type="entry name" value="GroES-like_sf"/>
</dbReference>
<dbReference type="InterPro" id="IPR002328">
    <property type="entry name" value="ADH_Zn_CS"/>
</dbReference>
<dbReference type="PANTHER" id="PTHR42813">
    <property type="entry name" value="ZINC-TYPE ALCOHOL DEHYDROGENASE-LIKE"/>
    <property type="match status" value="1"/>
</dbReference>
<comment type="similarity">
    <text evidence="2 6">Belongs to the zinc-containing alcohol dehydrogenase family.</text>
</comment>
<keyword evidence="4 6" id="KW-0862">Zinc</keyword>
<keyword evidence="5" id="KW-0560">Oxidoreductase</keyword>
<keyword evidence="10" id="KW-1185">Reference proteome</keyword>
<dbReference type="Gene3D" id="3.90.180.10">
    <property type="entry name" value="Medium-chain alcohol dehydrogenases, catalytic domain"/>
    <property type="match status" value="1"/>
</dbReference>
<gene>
    <name evidence="9" type="ORF">KDAU_39860</name>
</gene>
<proteinExistence type="inferred from homology"/>
<name>A0A401ZII7_9CHLR</name>
<comment type="caution">
    <text evidence="9">The sequence shown here is derived from an EMBL/GenBank/DDBJ whole genome shotgun (WGS) entry which is preliminary data.</text>
</comment>
<evidence type="ECO:0000259" key="7">
    <source>
        <dbReference type="Pfam" id="PF00107"/>
    </source>
</evidence>
<dbReference type="Pfam" id="PF00107">
    <property type="entry name" value="ADH_zinc_N"/>
    <property type="match status" value="1"/>
</dbReference>
<evidence type="ECO:0000256" key="4">
    <source>
        <dbReference type="ARBA" id="ARBA00022833"/>
    </source>
</evidence>
<protein>
    <submittedName>
        <fullName evidence="9">NAD(P)-dependent alcohol dehydrogenase</fullName>
    </submittedName>
</protein>
<accession>A0A401ZII7</accession>
<evidence type="ECO:0000259" key="8">
    <source>
        <dbReference type="Pfam" id="PF08240"/>
    </source>
</evidence>
<dbReference type="AlphaFoldDB" id="A0A401ZII7"/>
<evidence type="ECO:0000256" key="2">
    <source>
        <dbReference type="ARBA" id="ARBA00008072"/>
    </source>
</evidence>
<dbReference type="Proteomes" id="UP000287224">
    <property type="component" value="Unassembled WGS sequence"/>
</dbReference>
<keyword evidence="3 6" id="KW-0479">Metal-binding</keyword>
<sequence>MMKAFVMKAIGQVGIVEKPVPRPGPDDAIVRTTKALICTSDSHTVGGAIGPRENLTLGHEAVGIVHEVGSNVRLFKPGDRVVVGAITPDWGDLASQAGHSSQSNGPLGGWKFSNTKDGVFAEYFHVNEADANMALIPDSVPDEMAVYCADMLSTGFMGAENGNIPIGGTVAVFAEGPVGLMATVGARLRGAGLVIGVESVPRRQELARTYGADVIVDFTKEDAVQHILDLTNGQGVDTAIEALGSDITFQNAIKVTKAGGTISNIGYHGHGDYVHIPRIEWGVGMAEKTITTGLCTGGRLRMERLLRVLETKRVDPTLMTTHTFSFDQVEGAFEIMDKKLDGVIKPLIVFV</sequence>
<comment type="cofactor">
    <cofactor evidence="1 6">
        <name>Zn(2+)</name>
        <dbReference type="ChEBI" id="CHEBI:29105"/>
    </cofactor>
</comment>
<dbReference type="PANTHER" id="PTHR42813:SF4">
    <property type="entry name" value="NADP-DEPENDENT ISOPROPANOL DEHYDROGENASE"/>
    <property type="match status" value="1"/>
</dbReference>
<evidence type="ECO:0000256" key="5">
    <source>
        <dbReference type="ARBA" id="ARBA00023002"/>
    </source>
</evidence>
<evidence type="ECO:0000256" key="3">
    <source>
        <dbReference type="ARBA" id="ARBA00022723"/>
    </source>
</evidence>
<dbReference type="Pfam" id="PF08240">
    <property type="entry name" value="ADH_N"/>
    <property type="match status" value="1"/>
</dbReference>
<dbReference type="InterPro" id="IPR013149">
    <property type="entry name" value="ADH-like_C"/>
</dbReference>
<dbReference type="SUPFAM" id="SSF50129">
    <property type="entry name" value="GroES-like"/>
    <property type="match status" value="1"/>
</dbReference>
<dbReference type="GO" id="GO:0008270">
    <property type="term" value="F:zinc ion binding"/>
    <property type="evidence" value="ECO:0007669"/>
    <property type="project" value="InterPro"/>
</dbReference>
<dbReference type="SUPFAM" id="SSF51735">
    <property type="entry name" value="NAD(P)-binding Rossmann-fold domains"/>
    <property type="match status" value="1"/>
</dbReference>
<dbReference type="Gene3D" id="3.40.50.720">
    <property type="entry name" value="NAD(P)-binding Rossmann-like Domain"/>
    <property type="match status" value="1"/>
</dbReference>
<dbReference type="GO" id="GO:0016491">
    <property type="term" value="F:oxidoreductase activity"/>
    <property type="evidence" value="ECO:0007669"/>
    <property type="project" value="UniProtKB-KW"/>
</dbReference>
<evidence type="ECO:0000313" key="10">
    <source>
        <dbReference type="Proteomes" id="UP000287224"/>
    </source>
</evidence>
<feature type="domain" description="Alcohol dehydrogenase-like C-terminal" evidence="7">
    <location>
        <begin position="177"/>
        <end position="307"/>
    </location>
</feature>
<dbReference type="CDD" id="cd08285">
    <property type="entry name" value="NADP_ADH"/>
    <property type="match status" value="1"/>
</dbReference>
<dbReference type="EMBL" id="BIFQ01000001">
    <property type="protein sequence ID" value="GCE06657.1"/>
    <property type="molecule type" value="Genomic_DNA"/>
</dbReference>
<evidence type="ECO:0000256" key="6">
    <source>
        <dbReference type="RuleBase" id="RU361277"/>
    </source>
</evidence>
<dbReference type="PROSITE" id="PS00059">
    <property type="entry name" value="ADH_ZINC"/>
    <property type="match status" value="1"/>
</dbReference>
<evidence type="ECO:0000256" key="1">
    <source>
        <dbReference type="ARBA" id="ARBA00001947"/>
    </source>
</evidence>
<evidence type="ECO:0000313" key="9">
    <source>
        <dbReference type="EMBL" id="GCE06657.1"/>
    </source>
</evidence>
<organism evidence="9 10">
    <name type="scientific">Dictyobacter aurantiacus</name>
    <dbReference type="NCBI Taxonomy" id="1936993"/>
    <lineage>
        <taxon>Bacteria</taxon>
        <taxon>Bacillati</taxon>
        <taxon>Chloroflexota</taxon>
        <taxon>Ktedonobacteria</taxon>
        <taxon>Ktedonobacterales</taxon>
        <taxon>Dictyobacteraceae</taxon>
        <taxon>Dictyobacter</taxon>
    </lineage>
</organism>
<feature type="domain" description="Alcohol dehydrogenase-like N-terminal" evidence="8">
    <location>
        <begin position="24"/>
        <end position="130"/>
    </location>
</feature>